<dbReference type="InterPro" id="IPR006121">
    <property type="entry name" value="HMA_dom"/>
</dbReference>
<accession>A0ABY8PTF7</accession>
<protein>
    <submittedName>
        <fullName evidence="3">Heavy-metal-associated domain-containing protein</fullName>
    </submittedName>
</protein>
<feature type="compositionally biased region" description="Basic residues" evidence="1">
    <location>
        <begin position="81"/>
        <end position="95"/>
    </location>
</feature>
<evidence type="ECO:0000256" key="1">
    <source>
        <dbReference type="SAM" id="MobiDB-lite"/>
    </source>
</evidence>
<dbReference type="PROSITE" id="PS50846">
    <property type="entry name" value="HMA_2"/>
    <property type="match status" value="1"/>
</dbReference>
<gene>
    <name evidence="3" type="ORF">JRV97_05110</name>
</gene>
<sequence>MKKVIIIEGMSCEHCVKRVRKELEKLENVNVLSVEIGKAVIEGDVLKDEAIKEAIDEAGYDVKEIKDEDEHHENIHESHGHHMKHKKMHHKGHCH</sequence>
<proteinExistence type="predicted"/>
<dbReference type="InterPro" id="IPR036163">
    <property type="entry name" value="HMA_dom_sf"/>
</dbReference>
<dbReference type="Proteomes" id="UP001232493">
    <property type="component" value="Chromosome"/>
</dbReference>
<dbReference type="Pfam" id="PF00403">
    <property type="entry name" value="HMA"/>
    <property type="match status" value="1"/>
</dbReference>
<feature type="region of interest" description="Disordered" evidence="1">
    <location>
        <begin position="71"/>
        <end position="95"/>
    </location>
</feature>
<evidence type="ECO:0000313" key="4">
    <source>
        <dbReference type="Proteomes" id="UP001232493"/>
    </source>
</evidence>
<reference evidence="3 4" key="1">
    <citation type="submission" date="2021-02" db="EMBL/GenBank/DDBJ databases">
        <title>Characterization of Marinitoga sp. nov. str. BP5-C20A.</title>
        <authorList>
            <person name="Erauso G."/>
            <person name="Postec A."/>
        </authorList>
    </citation>
    <scope>NUCLEOTIDE SEQUENCE [LARGE SCALE GENOMIC DNA]</scope>
    <source>
        <strain evidence="3 4">BP5-C20A</strain>
    </source>
</reference>
<name>A0ABY8PTF7_9BACT</name>
<evidence type="ECO:0000313" key="3">
    <source>
        <dbReference type="EMBL" id="WGS65928.1"/>
    </source>
</evidence>
<feature type="domain" description="HMA" evidence="2">
    <location>
        <begin position="1"/>
        <end position="63"/>
    </location>
</feature>
<feature type="compositionally biased region" description="Basic and acidic residues" evidence="1">
    <location>
        <begin position="71"/>
        <end position="80"/>
    </location>
</feature>
<dbReference type="CDD" id="cd00371">
    <property type="entry name" value="HMA"/>
    <property type="match status" value="1"/>
</dbReference>
<evidence type="ECO:0000259" key="2">
    <source>
        <dbReference type="PROSITE" id="PS50846"/>
    </source>
</evidence>
<dbReference type="RefSeq" id="WP_281000829.1">
    <property type="nucleotide sequence ID" value="NZ_CP069362.1"/>
</dbReference>
<dbReference type="SUPFAM" id="SSF55008">
    <property type="entry name" value="HMA, heavy metal-associated domain"/>
    <property type="match status" value="1"/>
</dbReference>
<dbReference type="Gene3D" id="3.30.70.100">
    <property type="match status" value="1"/>
</dbReference>
<dbReference type="EMBL" id="CP069362">
    <property type="protein sequence ID" value="WGS65928.1"/>
    <property type="molecule type" value="Genomic_DNA"/>
</dbReference>
<organism evidence="3 4">
    <name type="scientific">Marinitoga aeolica</name>
    <dbReference type="NCBI Taxonomy" id="2809031"/>
    <lineage>
        <taxon>Bacteria</taxon>
        <taxon>Thermotogati</taxon>
        <taxon>Thermotogota</taxon>
        <taxon>Thermotogae</taxon>
        <taxon>Petrotogales</taxon>
        <taxon>Petrotogaceae</taxon>
        <taxon>Marinitoga</taxon>
    </lineage>
</organism>
<keyword evidence="4" id="KW-1185">Reference proteome</keyword>